<dbReference type="OrthoDB" id="438080at2759"/>
<evidence type="ECO:0000256" key="1">
    <source>
        <dbReference type="SAM" id="MobiDB-lite"/>
    </source>
</evidence>
<accession>A0A9P8VZ96</accession>
<evidence type="ECO:0000313" key="2">
    <source>
        <dbReference type="EMBL" id="KAH6885863.1"/>
    </source>
</evidence>
<dbReference type="EMBL" id="JAGPYM010000017">
    <property type="protein sequence ID" value="KAH6885863.1"/>
    <property type="molecule type" value="Genomic_DNA"/>
</dbReference>
<keyword evidence="3" id="KW-1185">Reference proteome</keyword>
<feature type="compositionally biased region" description="Polar residues" evidence="1">
    <location>
        <begin position="173"/>
        <end position="185"/>
    </location>
</feature>
<gene>
    <name evidence="2" type="ORF">B0T10DRAFT_462109</name>
</gene>
<dbReference type="Pfam" id="PF04032">
    <property type="entry name" value="Rpr2"/>
    <property type="match status" value="1"/>
</dbReference>
<dbReference type="Proteomes" id="UP000777438">
    <property type="component" value="Unassembled WGS sequence"/>
</dbReference>
<dbReference type="GO" id="GO:0006396">
    <property type="term" value="P:RNA processing"/>
    <property type="evidence" value="ECO:0007669"/>
    <property type="project" value="InterPro"/>
</dbReference>
<dbReference type="InterPro" id="IPR007175">
    <property type="entry name" value="Rpr2/Snm1/Rpp21"/>
</dbReference>
<protein>
    <submittedName>
        <fullName evidence="2">Uncharacterized protein</fullName>
    </submittedName>
</protein>
<evidence type="ECO:0000313" key="3">
    <source>
        <dbReference type="Proteomes" id="UP000777438"/>
    </source>
</evidence>
<proteinExistence type="predicted"/>
<reference evidence="2 3" key="1">
    <citation type="journal article" date="2021" name="Nat. Commun.">
        <title>Genetic determinants of endophytism in the Arabidopsis root mycobiome.</title>
        <authorList>
            <person name="Mesny F."/>
            <person name="Miyauchi S."/>
            <person name="Thiergart T."/>
            <person name="Pickel B."/>
            <person name="Atanasova L."/>
            <person name="Karlsson M."/>
            <person name="Huettel B."/>
            <person name="Barry K.W."/>
            <person name="Haridas S."/>
            <person name="Chen C."/>
            <person name="Bauer D."/>
            <person name="Andreopoulos W."/>
            <person name="Pangilinan J."/>
            <person name="LaButti K."/>
            <person name="Riley R."/>
            <person name="Lipzen A."/>
            <person name="Clum A."/>
            <person name="Drula E."/>
            <person name="Henrissat B."/>
            <person name="Kohler A."/>
            <person name="Grigoriev I.V."/>
            <person name="Martin F.M."/>
            <person name="Hacquard S."/>
        </authorList>
    </citation>
    <scope>NUCLEOTIDE SEQUENCE [LARGE SCALE GENOMIC DNA]</scope>
    <source>
        <strain evidence="2 3">MPI-CAGE-CH-0241</strain>
    </source>
</reference>
<feature type="region of interest" description="Disordered" evidence="1">
    <location>
        <begin position="142"/>
        <end position="191"/>
    </location>
</feature>
<comment type="caution">
    <text evidence="2">The sequence shown here is derived from an EMBL/GenBank/DDBJ whole genome shotgun (WGS) entry which is preliminary data.</text>
</comment>
<dbReference type="AlphaFoldDB" id="A0A9P8VZ96"/>
<sequence>MAIEDIPGTAEYLTNAAHLLRLTAPGTSAHLMSHRNQLLYEHKASQTDIQQQRACGGCGNIHIPPINWKTIKHEPGKSLQKPTRAFAMSSRLGLSVPNSKPSVTTESYRLLRCDRCKRETKIALGPPGHAVRLKAKMPAKVKKPVAPEALKPTANATSKKRAKNRKAGLQALLSGQQKQASNPLSLANFMK</sequence>
<organism evidence="2 3">
    <name type="scientific">Thelonectria olida</name>
    <dbReference type="NCBI Taxonomy" id="1576542"/>
    <lineage>
        <taxon>Eukaryota</taxon>
        <taxon>Fungi</taxon>
        <taxon>Dikarya</taxon>
        <taxon>Ascomycota</taxon>
        <taxon>Pezizomycotina</taxon>
        <taxon>Sordariomycetes</taxon>
        <taxon>Hypocreomycetidae</taxon>
        <taxon>Hypocreales</taxon>
        <taxon>Nectriaceae</taxon>
        <taxon>Thelonectria</taxon>
    </lineage>
</organism>
<name>A0A9P8VZ96_9HYPO</name>